<dbReference type="SUPFAM" id="SSF51351">
    <property type="entry name" value="Triosephosphate isomerase (TIM)"/>
    <property type="match status" value="1"/>
</dbReference>
<dbReference type="GO" id="GO:0006096">
    <property type="term" value="P:glycolytic process"/>
    <property type="evidence" value="ECO:0007669"/>
    <property type="project" value="UniProtKB-UniRule"/>
</dbReference>
<dbReference type="GO" id="GO:0019563">
    <property type="term" value="P:glycerol catabolic process"/>
    <property type="evidence" value="ECO:0007669"/>
    <property type="project" value="TreeGrafter"/>
</dbReference>
<comment type="subunit">
    <text evidence="3">Homodimer.</text>
</comment>
<dbReference type="InterPro" id="IPR035990">
    <property type="entry name" value="TIM_sf"/>
</dbReference>
<evidence type="ECO:0000256" key="2">
    <source>
        <dbReference type="ARBA" id="ARBA00023235"/>
    </source>
</evidence>
<gene>
    <name evidence="4" type="ORF">A3D56_00865</name>
</gene>
<evidence type="ECO:0000256" key="1">
    <source>
        <dbReference type="ARBA" id="ARBA00007422"/>
    </source>
</evidence>
<dbReference type="GO" id="GO:0046166">
    <property type="term" value="P:glyceraldehyde-3-phosphate biosynthetic process"/>
    <property type="evidence" value="ECO:0007669"/>
    <property type="project" value="TreeGrafter"/>
</dbReference>
<proteinExistence type="inferred from homology"/>
<keyword evidence="2 3" id="KW-0413">Isomerase</keyword>
<name>A0A1G2MR64_9BACT</name>
<dbReference type="PROSITE" id="PS51440">
    <property type="entry name" value="TIM_2"/>
    <property type="match status" value="1"/>
</dbReference>
<dbReference type="CDD" id="cd00311">
    <property type="entry name" value="TIM"/>
    <property type="match status" value="1"/>
</dbReference>
<protein>
    <recommendedName>
        <fullName evidence="3">Triosephosphate isomerase</fullName>
        <ecNumber evidence="3">5.3.1.1</ecNumber>
    </recommendedName>
</protein>
<comment type="pathway">
    <text evidence="3">Carbohydrate degradation; glycolysis; D-glyceraldehyde 3-phosphate from glycerone phosphate: step 1/1.</text>
</comment>
<dbReference type="PANTHER" id="PTHR21139">
    <property type="entry name" value="TRIOSEPHOSPHATE ISOMERASE"/>
    <property type="match status" value="1"/>
</dbReference>
<organism evidence="4 5">
    <name type="scientific">Candidatus Taylorbacteria bacterium RIFCSPHIGHO2_02_FULL_45_35</name>
    <dbReference type="NCBI Taxonomy" id="1802311"/>
    <lineage>
        <taxon>Bacteria</taxon>
        <taxon>Candidatus Tayloriibacteriota</taxon>
    </lineage>
</organism>
<sequence>MKKDKKLIVANWKMNPVTFVEAKEVFLKTRKVVSTLKNVDVVVCPPFVYLPLVQRLTGGKKHIHIGAQNSSSEDKGSYTGEVSPVMLRDGGVEYVILGHSERRALGETNEVVCRKAISALRAGLKIILCIGEEFRDNQGAYLGFLENQIKSSLVGISRASLGNIIIAYEPVFAIGKKESDAMNPRELLETVLYIRKILFSLYGKEGMEEVPVLYGGSVGEKNCRDILSEGGAQGLLVGHASLDTEAFRLIIKIAESL</sequence>
<dbReference type="PANTHER" id="PTHR21139:SF42">
    <property type="entry name" value="TRIOSEPHOSPHATE ISOMERASE"/>
    <property type="match status" value="1"/>
</dbReference>
<dbReference type="EMBL" id="MHRP01000047">
    <property type="protein sequence ID" value="OHA25709.1"/>
    <property type="molecule type" value="Genomic_DNA"/>
</dbReference>
<dbReference type="Proteomes" id="UP000177943">
    <property type="component" value="Unassembled WGS sequence"/>
</dbReference>
<dbReference type="AlphaFoldDB" id="A0A1G2MR64"/>
<dbReference type="NCBIfam" id="TIGR00419">
    <property type="entry name" value="tim"/>
    <property type="match status" value="1"/>
</dbReference>
<dbReference type="InterPro" id="IPR013785">
    <property type="entry name" value="Aldolase_TIM"/>
</dbReference>
<comment type="similarity">
    <text evidence="1 3">Belongs to the triosephosphate isomerase family.</text>
</comment>
<dbReference type="Gene3D" id="3.20.20.70">
    <property type="entry name" value="Aldolase class I"/>
    <property type="match status" value="1"/>
</dbReference>
<dbReference type="GO" id="GO:0006094">
    <property type="term" value="P:gluconeogenesis"/>
    <property type="evidence" value="ECO:0007669"/>
    <property type="project" value="UniProtKB-UniPathway"/>
</dbReference>
<reference evidence="4 5" key="1">
    <citation type="journal article" date="2016" name="Nat. Commun.">
        <title>Thousands of microbial genomes shed light on interconnected biogeochemical processes in an aquifer system.</title>
        <authorList>
            <person name="Anantharaman K."/>
            <person name="Brown C.T."/>
            <person name="Hug L.A."/>
            <person name="Sharon I."/>
            <person name="Castelle C.J."/>
            <person name="Probst A.J."/>
            <person name="Thomas B.C."/>
            <person name="Singh A."/>
            <person name="Wilkins M.J."/>
            <person name="Karaoz U."/>
            <person name="Brodie E.L."/>
            <person name="Williams K.H."/>
            <person name="Hubbard S.S."/>
            <person name="Banfield J.F."/>
        </authorList>
    </citation>
    <scope>NUCLEOTIDE SEQUENCE [LARGE SCALE GENOMIC DNA]</scope>
</reference>
<dbReference type="EC" id="5.3.1.1" evidence="3"/>
<keyword evidence="3" id="KW-0312">Gluconeogenesis</keyword>
<evidence type="ECO:0000313" key="5">
    <source>
        <dbReference type="Proteomes" id="UP000177943"/>
    </source>
</evidence>
<comment type="pathway">
    <text evidence="3">Carbohydrate biosynthesis; gluconeogenesis.</text>
</comment>
<comment type="caution">
    <text evidence="4">The sequence shown here is derived from an EMBL/GenBank/DDBJ whole genome shotgun (WGS) entry which is preliminary data.</text>
</comment>
<keyword evidence="3" id="KW-0324">Glycolysis</keyword>
<dbReference type="UniPathway" id="UPA00109">
    <property type="reaction ID" value="UER00189"/>
</dbReference>
<comment type="catalytic activity">
    <reaction evidence="3">
        <text>D-glyceraldehyde 3-phosphate = dihydroxyacetone phosphate</text>
        <dbReference type="Rhea" id="RHEA:18585"/>
        <dbReference type="ChEBI" id="CHEBI:57642"/>
        <dbReference type="ChEBI" id="CHEBI:59776"/>
        <dbReference type="EC" id="5.3.1.1"/>
    </reaction>
</comment>
<dbReference type="UniPathway" id="UPA00138"/>
<accession>A0A1G2MR64</accession>
<dbReference type="Pfam" id="PF00121">
    <property type="entry name" value="TIM"/>
    <property type="match status" value="1"/>
</dbReference>
<evidence type="ECO:0000313" key="4">
    <source>
        <dbReference type="EMBL" id="OHA25709.1"/>
    </source>
</evidence>
<dbReference type="GO" id="GO:0004807">
    <property type="term" value="F:triose-phosphate isomerase activity"/>
    <property type="evidence" value="ECO:0007669"/>
    <property type="project" value="UniProtKB-UniRule"/>
</dbReference>
<comment type="subcellular location">
    <subcellularLocation>
        <location evidence="3">Cytoplasm</location>
    </subcellularLocation>
</comment>
<evidence type="ECO:0000256" key="3">
    <source>
        <dbReference type="RuleBase" id="RU363013"/>
    </source>
</evidence>
<dbReference type="InterPro" id="IPR000652">
    <property type="entry name" value="Triosephosphate_isomerase"/>
</dbReference>
<keyword evidence="3" id="KW-0963">Cytoplasm</keyword>
<dbReference type="GO" id="GO:0005829">
    <property type="term" value="C:cytosol"/>
    <property type="evidence" value="ECO:0007669"/>
    <property type="project" value="TreeGrafter"/>
</dbReference>